<gene>
    <name evidence="3" type="ORF">ADUPG1_005638</name>
</gene>
<sequence length="106" mass="11412">MTDADNFAIQFPPQSTYKDRAVLLGATMLIDFLYFERADQSAGAEMSMGVGNIGTFRIGLGVVQLLFALFIPPPPPPISLLPPVPLTSLPSISCLLFSLALLIDML</sequence>
<feature type="non-terminal residue" evidence="3">
    <location>
        <position position="106"/>
    </location>
</feature>
<keyword evidence="2" id="KW-0812">Transmembrane</keyword>
<dbReference type="Pfam" id="PF03803">
    <property type="entry name" value="Scramblase"/>
    <property type="match status" value="1"/>
</dbReference>
<dbReference type="Proteomes" id="UP001057375">
    <property type="component" value="Unassembled WGS sequence"/>
</dbReference>
<organism evidence="3 4">
    <name type="scientific">Aduncisulcus paluster</name>
    <dbReference type="NCBI Taxonomy" id="2918883"/>
    <lineage>
        <taxon>Eukaryota</taxon>
        <taxon>Metamonada</taxon>
        <taxon>Carpediemonas-like organisms</taxon>
        <taxon>Aduncisulcus</taxon>
    </lineage>
</organism>
<keyword evidence="4" id="KW-1185">Reference proteome</keyword>
<reference evidence="3" key="1">
    <citation type="submission" date="2022-03" db="EMBL/GenBank/DDBJ databases">
        <title>Draft genome sequence of Aduncisulcus paluster, a free-living microaerophilic Fornicata.</title>
        <authorList>
            <person name="Yuyama I."/>
            <person name="Kume K."/>
            <person name="Tamura T."/>
            <person name="Inagaki Y."/>
            <person name="Hashimoto T."/>
        </authorList>
    </citation>
    <scope>NUCLEOTIDE SEQUENCE</scope>
    <source>
        <strain evidence="3">NY0171</strain>
    </source>
</reference>
<comment type="caution">
    <text evidence="2">Lacks conserved residue(s) required for the propagation of feature annotation.</text>
</comment>
<evidence type="ECO:0000313" key="4">
    <source>
        <dbReference type="Proteomes" id="UP001057375"/>
    </source>
</evidence>
<dbReference type="EMBL" id="BQXS01009072">
    <property type="protein sequence ID" value="GKT30786.1"/>
    <property type="molecule type" value="Genomic_DNA"/>
</dbReference>
<comment type="similarity">
    <text evidence="1 2">Belongs to the phospholipid scramblase family.</text>
</comment>
<evidence type="ECO:0000256" key="2">
    <source>
        <dbReference type="RuleBase" id="RU363116"/>
    </source>
</evidence>
<evidence type="ECO:0000256" key="1">
    <source>
        <dbReference type="ARBA" id="ARBA00005350"/>
    </source>
</evidence>
<dbReference type="InterPro" id="IPR005552">
    <property type="entry name" value="Scramblase"/>
</dbReference>
<keyword evidence="2" id="KW-0472">Membrane</keyword>
<dbReference type="PANTHER" id="PTHR23248">
    <property type="entry name" value="PHOSPHOLIPID SCRAMBLASE-RELATED"/>
    <property type="match status" value="1"/>
</dbReference>
<proteinExistence type="inferred from homology"/>
<protein>
    <recommendedName>
        <fullName evidence="2">Phospholipid scramblase</fullName>
    </recommendedName>
</protein>
<name>A0ABQ5KFT2_9EUKA</name>
<accession>A0ABQ5KFT2</accession>
<feature type="transmembrane region" description="Helical" evidence="2">
    <location>
        <begin position="83"/>
        <end position="103"/>
    </location>
</feature>
<evidence type="ECO:0000313" key="3">
    <source>
        <dbReference type="EMBL" id="GKT30786.1"/>
    </source>
</evidence>
<comment type="caution">
    <text evidence="3">The sequence shown here is derived from an EMBL/GenBank/DDBJ whole genome shotgun (WGS) entry which is preliminary data.</text>
</comment>
<keyword evidence="2" id="KW-1133">Transmembrane helix</keyword>
<feature type="transmembrane region" description="Helical" evidence="2">
    <location>
        <begin position="50"/>
        <end position="71"/>
    </location>
</feature>
<dbReference type="PANTHER" id="PTHR23248:SF9">
    <property type="entry name" value="PHOSPHOLIPID SCRAMBLASE"/>
    <property type="match status" value="1"/>
</dbReference>